<dbReference type="Proteomes" id="UP001055013">
    <property type="component" value="Unassembled WGS sequence"/>
</dbReference>
<proteinExistence type="predicted"/>
<protein>
    <submittedName>
        <fullName evidence="1">Uncharacterized protein</fullName>
    </submittedName>
</protein>
<accession>A0ACB5R6F4</accession>
<sequence>MLSTNKNTMFALGQFAQDVLGTSTVFTGLACVPNTPAAMNVIVQPGAVYAQAVLDATAYSSLASDSTVTQKQGILKTAQTFATPAPVTSGQSIVYLISAAFLEADTNAVVLPYYNAANPSQAFSGPNGTGASQNTTRQDTVSLVLTAGVPATTGSQLTPATPVGQIALYTVTVAYGASTVVAGNIAKVAGAPFLAAPLLTQIQTAPNGVVGSARNVVMSVAAASASAALTADEIIVGTALGGQMFKLSSFSKTINLATTGAGGMDTGSAPTSGFVALYAIYNPTTGASALLATNAATLQGNVYGGANMPAGYTASALVGVWPTNSSKLFVVGYLLDRRVSISPNTILGTSTAQGSMTSLSISGVVPANARDVSGTVAITFTTTAGTQLAFAISGSATGIGQQPTATGGAAGTINTINGSFSNVPLVTAQTVYYTFSFAGGTGQSLVAQVNSYTF</sequence>
<name>A0ACB5R6F4_9BURK</name>
<gene>
    <name evidence="1" type="ORF">CBA19CS22_37805</name>
</gene>
<dbReference type="EMBL" id="BPUR01000041">
    <property type="protein sequence ID" value="GJH22425.1"/>
    <property type="molecule type" value="Genomic_DNA"/>
</dbReference>
<keyword evidence="2" id="KW-1185">Reference proteome</keyword>
<reference evidence="1" key="1">
    <citation type="submission" date="2021-09" db="EMBL/GenBank/DDBJ databases">
        <title>Isolation and characterization of 3-chlorobenzoate degrading bacteria from soils in Shizuoka.</title>
        <authorList>
            <person name="Ifat A."/>
            <person name="Ogawa N."/>
            <person name="Kimbara K."/>
            <person name="Moriuchi R."/>
            <person name="Dohra H."/>
            <person name="Shintani M."/>
        </authorList>
    </citation>
    <scope>NUCLEOTIDE SEQUENCE</scope>
    <source>
        <strain evidence="1">19CS2-2</strain>
    </source>
</reference>
<comment type="caution">
    <text evidence="1">The sequence shown here is derived from an EMBL/GenBank/DDBJ whole genome shotgun (WGS) entry which is preliminary data.</text>
</comment>
<evidence type="ECO:0000313" key="1">
    <source>
        <dbReference type="EMBL" id="GJH22425.1"/>
    </source>
</evidence>
<evidence type="ECO:0000313" key="2">
    <source>
        <dbReference type="Proteomes" id="UP001055013"/>
    </source>
</evidence>
<organism evidence="1 2">
    <name type="scientific">Caballeronia novacaledonica</name>
    <dbReference type="NCBI Taxonomy" id="1544861"/>
    <lineage>
        <taxon>Bacteria</taxon>
        <taxon>Pseudomonadati</taxon>
        <taxon>Pseudomonadota</taxon>
        <taxon>Betaproteobacteria</taxon>
        <taxon>Burkholderiales</taxon>
        <taxon>Burkholderiaceae</taxon>
        <taxon>Caballeronia</taxon>
    </lineage>
</organism>